<dbReference type="Proteomes" id="UP001286313">
    <property type="component" value="Unassembled WGS sequence"/>
</dbReference>
<evidence type="ECO:0000313" key="4">
    <source>
        <dbReference type="Proteomes" id="UP001286313"/>
    </source>
</evidence>
<reference evidence="3" key="1">
    <citation type="submission" date="2023-10" db="EMBL/GenBank/DDBJ databases">
        <title>Genome assemblies of two species of porcelain crab, Petrolisthes cinctipes and Petrolisthes manimaculis (Anomura: Porcellanidae).</title>
        <authorList>
            <person name="Angst P."/>
        </authorList>
    </citation>
    <scope>NUCLEOTIDE SEQUENCE</scope>
    <source>
        <strain evidence="3">PB745_01</strain>
        <tissue evidence="3">Gill</tissue>
    </source>
</reference>
<accession>A0AAE1KSX7</accession>
<feature type="domain" description="PiggyBac transposable element-derived protein" evidence="2">
    <location>
        <begin position="194"/>
        <end position="307"/>
    </location>
</feature>
<dbReference type="PANTHER" id="PTHR46599">
    <property type="entry name" value="PIGGYBAC TRANSPOSABLE ELEMENT-DERIVED PROTEIN 4"/>
    <property type="match status" value="1"/>
</dbReference>
<name>A0AAE1KSX7_PETCI</name>
<dbReference type="PANTHER" id="PTHR46599:SF3">
    <property type="entry name" value="PIGGYBAC TRANSPOSABLE ELEMENT-DERIVED PROTEIN 4"/>
    <property type="match status" value="1"/>
</dbReference>
<dbReference type="AlphaFoldDB" id="A0AAE1KSX7"/>
<protein>
    <recommendedName>
        <fullName evidence="2">PiggyBac transposable element-derived protein domain-containing protein</fullName>
    </recommendedName>
</protein>
<dbReference type="InterPro" id="IPR029526">
    <property type="entry name" value="PGBD"/>
</dbReference>
<feature type="compositionally biased region" description="Polar residues" evidence="1">
    <location>
        <begin position="58"/>
        <end position="71"/>
    </location>
</feature>
<gene>
    <name evidence="3" type="ORF">Pcinc_014746</name>
</gene>
<dbReference type="EMBL" id="JAWQEG010001291">
    <property type="protein sequence ID" value="KAK3880765.1"/>
    <property type="molecule type" value="Genomic_DNA"/>
</dbReference>
<proteinExistence type="predicted"/>
<evidence type="ECO:0000256" key="1">
    <source>
        <dbReference type="SAM" id="MobiDB-lite"/>
    </source>
</evidence>
<comment type="caution">
    <text evidence="3">The sequence shown here is derived from an EMBL/GenBank/DDBJ whole genome shotgun (WGS) entry which is preliminary data.</text>
</comment>
<sequence length="543" mass="63431">MEGRCIDTSNSSQPNPWGSTSSRGRQVQVSTNGVYHQKRRLPSSPEHSSDEDDAHNLPPNTRSDQASSSCKNLMKRRQTTHVLPSAMTTPKRKCNLTPSQFLPLLFTEDSEAEAVSGSDVSDQDDGWPEESDLDYSYSDEEGIEGNEERYVSLQDSIAFDWSEGSDFVSVLHEFQNNRSGVTQEWPCNDEARESYYFRAFLDDEVMSCVAEKTNRYYHWVFRHREFISPKSRIHQWVDTTAKELLVFMALMLVKPLCKKHVLQDYCSNDPLLFLPVFSKYMARDRFLLLLSFIHFADNENPNNEDRLWKCNDTNEDEVAAPACPEKRRKKRKGEKTDLFIQREKSGKIGAFKWNNRRAVHLLSTIHKDEKPGIRNNVRIFEAGVKLLLNTIKKRDPVIMLVGKVRYKTWYHKFFFHLKDVSMLNAYNIWLVRKDIEPTKKPKLHEFDYNVAYQLLEEYGQPTTNIKGRLPNPLPDRIIEAYSRHYPVHTEMVNGQRLRKECYVCNHTTKRPKKRTRVNIICNDYKIGLCVGDCFRDYHTLKNF</sequence>
<evidence type="ECO:0000259" key="2">
    <source>
        <dbReference type="Pfam" id="PF13843"/>
    </source>
</evidence>
<keyword evidence="4" id="KW-1185">Reference proteome</keyword>
<evidence type="ECO:0000313" key="3">
    <source>
        <dbReference type="EMBL" id="KAK3880765.1"/>
    </source>
</evidence>
<feature type="region of interest" description="Disordered" evidence="1">
    <location>
        <begin position="1"/>
        <end position="71"/>
    </location>
</feature>
<feature type="compositionally biased region" description="Acidic residues" evidence="1">
    <location>
        <begin position="121"/>
        <end position="136"/>
    </location>
</feature>
<feature type="compositionally biased region" description="Polar residues" evidence="1">
    <location>
        <begin position="7"/>
        <end position="34"/>
    </location>
</feature>
<feature type="region of interest" description="Disordered" evidence="1">
    <location>
        <begin position="112"/>
        <end position="136"/>
    </location>
</feature>
<dbReference type="Pfam" id="PF13843">
    <property type="entry name" value="DDE_Tnp_1_7"/>
    <property type="match status" value="1"/>
</dbReference>
<organism evidence="3 4">
    <name type="scientific">Petrolisthes cinctipes</name>
    <name type="common">Flat porcelain crab</name>
    <dbReference type="NCBI Taxonomy" id="88211"/>
    <lineage>
        <taxon>Eukaryota</taxon>
        <taxon>Metazoa</taxon>
        <taxon>Ecdysozoa</taxon>
        <taxon>Arthropoda</taxon>
        <taxon>Crustacea</taxon>
        <taxon>Multicrustacea</taxon>
        <taxon>Malacostraca</taxon>
        <taxon>Eumalacostraca</taxon>
        <taxon>Eucarida</taxon>
        <taxon>Decapoda</taxon>
        <taxon>Pleocyemata</taxon>
        <taxon>Anomura</taxon>
        <taxon>Galatheoidea</taxon>
        <taxon>Porcellanidae</taxon>
        <taxon>Petrolisthes</taxon>
    </lineage>
</organism>